<keyword evidence="3" id="KW-1185">Reference proteome</keyword>
<dbReference type="GO" id="GO:0008017">
    <property type="term" value="F:microtubule binding"/>
    <property type="evidence" value="ECO:0000318"/>
    <property type="project" value="GO_Central"/>
</dbReference>
<feature type="coiled-coil region" evidence="1">
    <location>
        <begin position="12"/>
        <end position="39"/>
    </location>
</feature>
<evidence type="ECO:0000313" key="2">
    <source>
        <dbReference type="Ensembl" id="ENSLOCP00000015025.1"/>
    </source>
</evidence>
<reference evidence="2" key="2">
    <citation type="submission" date="2025-08" db="UniProtKB">
        <authorList>
            <consortium name="Ensembl"/>
        </authorList>
    </citation>
    <scope>IDENTIFICATION</scope>
</reference>
<dbReference type="GO" id="GO:1990023">
    <property type="term" value="C:mitotic spindle midzone"/>
    <property type="evidence" value="ECO:0000318"/>
    <property type="project" value="GO_Central"/>
</dbReference>
<dbReference type="Bgee" id="ENSLOCG00000012217">
    <property type="expression patterns" value="Expressed in ovary and 12 other cell types or tissues"/>
</dbReference>
<dbReference type="STRING" id="7918.ENSLOCP00000015025"/>
<keyword evidence="1" id="KW-0175">Coiled coil</keyword>
<accession>W5N316</accession>
<dbReference type="InterPro" id="IPR007145">
    <property type="entry name" value="MAP65_Ase1_PRC1"/>
</dbReference>
<dbReference type="GO" id="GO:0005737">
    <property type="term" value="C:cytoplasm"/>
    <property type="evidence" value="ECO:0000318"/>
    <property type="project" value="GO_Central"/>
</dbReference>
<evidence type="ECO:0000313" key="3">
    <source>
        <dbReference type="Proteomes" id="UP000018468"/>
    </source>
</evidence>
<dbReference type="Gene3D" id="1.20.58.1520">
    <property type="match status" value="1"/>
</dbReference>
<dbReference type="Proteomes" id="UP000018468">
    <property type="component" value="Linkage group LG2"/>
</dbReference>
<dbReference type="PANTHER" id="PTHR19321:SF6">
    <property type="entry name" value="PROTEIN REGULATOR OF CYTOKINESIS 1"/>
    <property type="match status" value="1"/>
</dbReference>
<dbReference type="HOGENOM" id="CLU_1244992_0_0_1"/>
<dbReference type="EMBL" id="AHAT01017264">
    <property type="status" value="NOT_ANNOTATED_CDS"/>
    <property type="molecule type" value="Genomic_DNA"/>
</dbReference>
<reference evidence="2" key="3">
    <citation type="submission" date="2025-09" db="UniProtKB">
        <authorList>
            <consortium name="Ensembl"/>
        </authorList>
    </citation>
    <scope>IDENTIFICATION</scope>
</reference>
<sequence length="222" mass="26548">MEQGKRLEEKPAGSLSDEIVMWQNELEHLEELKKANLEEVIKKIRVELAEYWDKCRFSSDQRDSFKYFYDDNFTEELLMKHDEELLQVKMYYEKCKPLLETVERWEKNFAIFQEFERRASDPNRFSNRGGTLLKEVKERVKIQKLLPKLEEELKSSIEMWEAEQGTEFLFGGLKVMDYIANHWDEHRLLKGKEKNERVSKICGGFPWCLEWSAPVSATFEMS</sequence>
<dbReference type="Ensembl" id="ENSLOCT00000015054.1">
    <property type="protein sequence ID" value="ENSLOCP00000015025.1"/>
    <property type="gene ID" value="ENSLOCG00000012217.1"/>
</dbReference>
<evidence type="ECO:0000256" key="1">
    <source>
        <dbReference type="SAM" id="Coils"/>
    </source>
</evidence>
<dbReference type="GO" id="GO:0005819">
    <property type="term" value="C:spindle"/>
    <property type="evidence" value="ECO:0000318"/>
    <property type="project" value="GO_Central"/>
</dbReference>
<proteinExistence type="predicted"/>
<dbReference type="PANTHER" id="PTHR19321">
    <property type="entry name" value="PROTEIN REGULATOR OF CYTOKINESIS 1 PRC1-RELATED"/>
    <property type="match status" value="1"/>
</dbReference>
<dbReference type="EMBL" id="AHAT01017263">
    <property type="status" value="NOT_ANNOTATED_CDS"/>
    <property type="molecule type" value="Genomic_DNA"/>
</dbReference>
<dbReference type="GeneTree" id="ENSGT00390000009453"/>
<protein>
    <submittedName>
        <fullName evidence="2">Uncharacterized protein</fullName>
    </submittedName>
</protein>
<name>W5N316_LEPOC</name>
<dbReference type="OMA" id="NYQKDCC"/>
<dbReference type="GO" id="GO:0051256">
    <property type="term" value="P:mitotic spindle midzone assembly"/>
    <property type="evidence" value="ECO:0000318"/>
    <property type="project" value="GO_Central"/>
</dbReference>
<dbReference type="eggNOG" id="KOG4302">
    <property type="taxonomic scope" value="Eukaryota"/>
</dbReference>
<dbReference type="InParanoid" id="W5N316"/>
<dbReference type="GO" id="GO:0000226">
    <property type="term" value="P:microtubule cytoskeleton organization"/>
    <property type="evidence" value="ECO:0000318"/>
    <property type="project" value="GO_Central"/>
</dbReference>
<dbReference type="AlphaFoldDB" id="W5N316"/>
<dbReference type="Pfam" id="PF03999">
    <property type="entry name" value="MAP65_ASE1"/>
    <property type="match status" value="1"/>
</dbReference>
<organism evidence="2 3">
    <name type="scientific">Lepisosteus oculatus</name>
    <name type="common">Spotted gar</name>
    <dbReference type="NCBI Taxonomy" id="7918"/>
    <lineage>
        <taxon>Eukaryota</taxon>
        <taxon>Metazoa</taxon>
        <taxon>Chordata</taxon>
        <taxon>Craniata</taxon>
        <taxon>Vertebrata</taxon>
        <taxon>Euteleostomi</taxon>
        <taxon>Actinopterygii</taxon>
        <taxon>Neopterygii</taxon>
        <taxon>Holostei</taxon>
        <taxon>Semionotiformes</taxon>
        <taxon>Lepisosteidae</taxon>
        <taxon>Lepisosteus</taxon>
    </lineage>
</organism>
<reference evidence="3" key="1">
    <citation type="submission" date="2011-12" db="EMBL/GenBank/DDBJ databases">
        <title>The Draft Genome of Lepisosteus oculatus.</title>
        <authorList>
            <consortium name="The Broad Institute Genome Assembly &amp; Analysis Group"/>
            <consortium name="Computational R&amp;D Group"/>
            <consortium name="and Sequencing Platform"/>
            <person name="Di Palma F."/>
            <person name="Alfoldi J."/>
            <person name="Johnson J."/>
            <person name="Berlin A."/>
            <person name="Gnerre S."/>
            <person name="Jaffe D."/>
            <person name="MacCallum I."/>
            <person name="Young S."/>
            <person name="Walker B.J."/>
            <person name="Lander E.S."/>
            <person name="Lindblad-Toh K."/>
        </authorList>
    </citation>
    <scope>NUCLEOTIDE SEQUENCE [LARGE SCALE GENOMIC DNA]</scope>
</reference>